<evidence type="ECO:0000259" key="6">
    <source>
        <dbReference type="PROSITE" id="PS50192"/>
    </source>
</evidence>
<sequence>MNIFGRKNAQLAFDALDRSFAIIEFETDGRITAANKNFLDLMGYRLDEVVGHPHSLFVPDALKVSDDYRRFWDDLRSGQFKSAEFLRIAKGGKEVWIQGTYNPILDGGKVIKVMKFASDITAQKLRAADFEGQIAAISKSQAVIHFTLDGQVLDANDNFLNALGYRLDEIVGKHHSMFVDPAEARTPDYARFWERLGAGEYQSAVYKRIGKGGREVWIQASYNPILDLYGRPLKVVKFATDITEEVHKQLRRETIQKAIGADLERISDEISDANQQAASAASAGSQTSSNVQAVAAGAEELAASVDEISRQVTSALKISNEAVGEGERSNAIVGGLAESAQRIGAIVALINDIAAQTNLLALNATIEAARAGEAGRGFSVVAAEVKDLASQTAKATQEISAQIAAVQGRTEEAVGALRSVGQRINDINAISTSIASAVEEQAVVARDMSANMQTAAQGVETIMQNMSAIAGSTKQVDQATRQVRERSLEIA</sequence>
<dbReference type="InterPro" id="IPR013656">
    <property type="entry name" value="PAS_4"/>
</dbReference>
<dbReference type="NCBIfam" id="TIGR00229">
    <property type="entry name" value="sensory_box"/>
    <property type="match status" value="2"/>
</dbReference>
<dbReference type="SUPFAM" id="SSF55785">
    <property type="entry name" value="PYP-like sensor domain (PAS domain)"/>
    <property type="match status" value="2"/>
</dbReference>
<dbReference type="CDD" id="cd00130">
    <property type="entry name" value="PAS"/>
    <property type="match status" value="2"/>
</dbReference>
<dbReference type="InterPro" id="IPR000014">
    <property type="entry name" value="PAS"/>
</dbReference>
<evidence type="ECO:0000313" key="8">
    <source>
        <dbReference type="Proteomes" id="UP000332515"/>
    </source>
</evidence>
<dbReference type="PROSITE" id="PS50111">
    <property type="entry name" value="CHEMOTAXIS_TRANSDUC_2"/>
    <property type="match status" value="1"/>
</dbReference>
<dbReference type="GO" id="GO:0006935">
    <property type="term" value="P:chemotaxis"/>
    <property type="evidence" value="ECO:0007669"/>
    <property type="project" value="InterPro"/>
</dbReference>
<dbReference type="InterPro" id="IPR001610">
    <property type="entry name" value="PAC"/>
</dbReference>
<dbReference type="PANTHER" id="PTHR24422">
    <property type="entry name" value="CHEMOTAXIS PROTEIN METHYLTRANSFERASE"/>
    <property type="match status" value="1"/>
</dbReference>
<feature type="domain" description="Methyl-accepting transducer" evidence="3">
    <location>
        <begin position="255"/>
        <end position="491"/>
    </location>
</feature>
<dbReference type="PROSITE" id="PS50112">
    <property type="entry name" value="PAS"/>
    <property type="match status" value="2"/>
</dbReference>
<dbReference type="SUPFAM" id="SSF58104">
    <property type="entry name" value="Methyl-accepting chemotaxis protein (MCP) signaling domain"/>
    <property type="match status" value="1"/>
</dbReference>
<feature type="domain" description="PAC" evidence="5">
    <location>
        <begin position="202"/>
        <end position="254"/>
    </location>
</feature>
<dbReference type="InterPro" id="IPR004089">
    <property type="entry name" value="MCPsignal_dom"/>
</dbReference>
<dbReference type="Gene3D" id="3.30.450.20">
    <property type="entry name" value="PAS domain"/>
    <property type="match status" value="2"/>
</dbReference>
<dbReference type="InterPro" id="IPR000727">
    <property type="entry name" value="T_SNARE_dom"/>
</dbReference>
<dbReference type="SMART" id="SM00091">
    <property type="entry name" value="PAS"/>
    <property type="match status" value="2"/>
</dbReference>
<dbReference type="Pfam" id="PF00015">
    <property type="entry name" value="MCPsignal"/>
    <property type="match status" value="1"/>
</dbReference>
<dbReference type="GO" id="GO:0007165">
    <property type="term" value="P:signal transduction"/>
    <property type="evidence" value="ECO:0007669"/>
    <property type="project" value="UniProtKB-KW"/>
</dbReference>
<protein>
    <submittedName>
        <fullName evidence="7">PAS domain S-box protein</fullName>
    </submittedName>
</protein>
<evidence type="ECO:0000259" key="5">
    <source>
        <dbReference type="PROSITE" id="PS50113"/>
    </source>
</evidence>
<dbReference type="PROSITE" id="PS50113">
    <property type="entry name" value="PAC"/>
    <property type="match status" value="1"/>
</dbReference>
<reference evidence="7 8" key="1">
    <citation type="submission" date="2019-09" db="EMBL/GenBank/DDBJ databases">
        <title>Segnochrobactrum spirostomi gen. nov., sp. nov., isolated from the ciliate Spirostomum cf. yagiui and description of a novel family, Segnochrobactraceae fam. nov. within the order Rhizobiales of the class Alphaproteobacteria.</title>
        <authorList>
            <person name="Akter S."/>
            <person name="Shazib S.U.A."/>
            <person name="Shin M.K."/>
        </authorList>
    </citation>
    <scope>NUCLEOTIDE SEQUENCE [LARGE SCALE GENOMIC DNA]</scope>
    <source>
        <strain evidence="7 8">Sp-1</strain>
    </source>
</reference>
<proteinExistence type="inferred from homology"/>
<accession>A0A6A7YA75</accession>
<dbReference type="Proteomes" id="UP000332515">
    <property type="component" value="Unassembled WGS sequence"/>
</dbReference>
<dbReference type="SMART" id="SM00283">
    <property type="entry name" value="MA"/>
    <property type="match status" value="1"/>
</dbReference>
<name>A0A6A7YA75_9HYPH</name>
<dbReference type="SMART" id="SM00086">
    <property type="entry name" value="PAC"/>
    <property type="match status" value="2"/>
</dbReference>
<dbReference type="PANTHER" id="PTHR24422:SF10">
    <property type="entry name" value="CHEMOTAXIS PROTEIN METHYLTRANSFERASE 2"/>
    <property type="match status" value="1"/>
</dbReference>
<evidence type="ECO:0000256" key="1">
    <source>
        <dbReference type="ARBA" id="ARBA00029447"/>
    </source>
</evidence>
<comment type="similarity">
    <text evidence="1">Belongs to the methyl-accepting chemotaxis (MCP) protein family.</text>
</comment>
<feature type="domain" description="T-SNARE coiled-coil homology" evidence="6">
    <location>
        <begin position="407"/>
        <end position="469"/>
    </location>
</feature>
<evidence type="ECO:0000259" key="3">
    <source>
        <dbReference type="PROSITE" id="PS50111"/>
    </source>
</evidence>
<comment type="caution">
    <text evidence="7">The sequence shown here is derived from an EMBL/GenBank/DDBJ whole genome shotgun (WGS) entry which is preliminary data.</text>
</comment>
<dbReference type="GO" id="GO:0004888">
    <property type="term" value="F:transmembrane signaling receptor activity"/>
    <property type="evidence" value="ECO:0007669"/>
    <property type="project" value="InterPro"/>
</dbReference>
<dbReference type="PRINTS" id="PR00260">
    <property type="entry name" value="CHEMTRNSDUCR"/>
</dbReference>
<dbReference type="Gene3D" id="1.10.287.950">
    <property type="entry name" value="Methyl-accepting chemotaxis protein"/>
    <property type="match status" value="1"/>
</dbReference>
<evidence type="ECO:0000313" key="7">
    <source>
        <dbReference type="EMBL" id="MQT14369.1"/>
    </source>
</evidence>
<dbReference type="Pfam" id="PF08448">
    <property type="entry name" value="PAS_4"/>
    <property type="match status" value="2"/>
</dbReference>
<dbReference type="EMBL" id="VWNA01000001">
    <property type="protein sequence ID" value="MQT14369.1"/>
    <property type="molecule type" value="Genomic_DNA"/>
</dbReference>
<evidence type="ECO:0000256" key="2">
    <source>
        <dbReference type="PROSITE-ProRule" id="PRU00284"/>
    </source>
</evidence>
<feature type="domain" description="PAS" evidence="4">
    <location>
        <begin position="22"/>
        <end position="60"/>
    </location>
</feature>
<dbReference type="GO" id="GO:0016020">
    <property type="term" value="C:membrane"/>
    <property type="evidence" value="ECO:0007669"/>
    <property type="project" value="InterPro"/>
</dbReference>
<dbReference type="InterPro" id="IPR050903">
    <property type="entry name" value="Bact_Chemotaxis_MeTrfase"/>
</dbReference>
<dbReference type="InterPro" id="IPR000700">
    <property type="entry name" value="PAS-assoc_C"/>
</dbReference>
<organism evidence="7 8">
    <name type="scientific">Segnochrobactrum spirostomi</name>
    <dbReference type="NCBI Taxonomy" id="2608987"/>
    <lineage>
        <taxon>Bacteria</taxon>
        <taxon>Pseudomonadati</taxon>
        <taxon>Pseudomonadota</taxon>
        <taxon>Alphaproteobacteria</taxon>
        <taxon>Hyphomicrobiales</taxon>
        <taxon>Segnochrobactraceae</taxon>
        <taxon>Segnochrobactrum</taxon>
    </lineage>
</organism>
<dbReference type="InterPro" id="IPR004090">
    <property type="entry name" value="Chemotax_Me-accpt_rcpt"/>
</dbReference>
<keyword evidence="2" id="KW-0807">Transducer</keyword>
<dbReference type="AlphaFoldDB" id="A0A6A7YA75"/>
<keyword evidence="8" id="KW-1185">Reference proteome</keyword>
<evidence type="ECO:0000259" key="4">
    <source>
        <dbReference type="PROSITE" id="PS50112"/>
    </source>
</evidence>
<feature type="domain" description="PAS" evidence="4">
    <location>
        <begin position="149"/>
        <end position="173"/>
    </location>
</feature>
<gene>
    <name evidence="7" type="ORF">F0357_17285</name>
</gene>
<dbReference type="InterPro" id="IPR035965">
    <property type="entry name" value="PAS-like_dom_sf"/>
</dbReference>
<dbReference type="PROSITE" id="PS50192">
    <property type="entry name" value="T_SNARE"/>
    <property type="match status" value="1"/>
</dbReference>
<dbReference type="RefSeq" id="WP_153484957.1">
    <property type="nucleotide sequence ID" value="NZ_VWNA01000001.1"/>
</dbReference>